<proteinExistence type="predicted"/>
<name>A0A5J4KTV0_9CHLR</name>
<dbReference type="Pfam" id="PF01738">
    <property type="entry name" value="DLH"/>
    <property type="match status" value="1"/>
</dbReference>
<reference evidence="3 4" key="1">
    <citation type="submission" date="2019-10" db="EMBL/GenBank/DDBJ databases">
        <title>Dictyobacter vulcani sp. nov., within the class Ktedonobacteria, isolated from soil of volcanic Mt. Zao.</title>
        <authorList>
            <person name="Zheng Y."/>
            <person name="Wang C.M."/>
            <person name="Sakai Y."/>
            <person name="Abe K."/>
            <person name="Yokota A."/>
            <person name="Yabe S."/>
        </authorList>
    </citation>
    <scope>NUCLEOTIDE SEQUENCE [LARGE SCALE GENOMIC DNA]</scope>
    <source>
        <strain evidence="3 4">W12</strain>
    </source>
</reference>
<dbReference type="Gene3D" id="3.40.50.1820">
    <property type="entry name" value="alpha/beta hydrolase"/>
    <property type="match status" value="1"/>
</dbReference>
<dbReference type="EMBL" id="BKZW01000002">
    <property type="protein sequence ID" value="GER89901.1"/>
    <property type="molecule type" value="Genomic_DNA"/>
</dbReference>
<dbReference type="AlphaFoldDB" id="A0A5J4KTV0"/>
<evidence type="ECO:0000259" key="1">
    <source>
        <dbReference type="Pfam" id="PF01738"/>
    </source>
</evidence>
<evidence type="ECO:0000259" key="2">
    <source>
        <dbReference type="Pfam" id="PF22316"/>
    </source>
</evidence>
<keyword evidence="4" id="KW-1185">Reference proteome</keyword>
<comment type="caution">
    <text evidence="3">The sequence shown here is derived from an EMBL/GenBank/DDBJ whole genome shotgun (WGS) entry which is preliminary data.</text>
</comment>
<organism evidence="3 4">
    <name type="scientific">Dictyobacter vulcani</name>
    <dbReference type="NCBI Taxonomy" id="2607529"/>
    <lineage>
        <taxon>Bacteria</taxon>
        <taxon>Bacillati</taxon>
        <taxon>Chloroflexota</taxon>
        <taxon>Ktedonobacteria</taxon>
        <taxon>Ktedonobacterales</taxon>
        <taxon>Dictyobacteraceae</taxon>
        <taxon>Dictyobacter</taxon>
    </lineage>
</organism>
<evidence type="ECO:0000313" key="3">
    <source>
        <dbReference type="EMBL" id="GER89901.1"/>
    </source>
</evidence>
<dbReference type="Proteomes" id="UP000326912">
    <property type="component" value="Unassembled WGS sequence"/>
</dbReference>
<dbReference type="InterPro" id="IPR002925">
    <property type="entry name" value="Dienelactn_hydro"/>
</dbReference>
<gene>
    <name evidence="3" type="ORF">KDW_40630</name>
</gene>
<dbReference type="GO" id="GO:0016787">
    <property type="term" value="F:hydrolase activity"/>
    <property type="evidence" value="ECO:0007669"/>
    <property type="project" value="UniProtKB-KW"/>
</dbReference>
<sequence>MGFQTFQEFTQQLGLLYDKEQKVARAFEVLQQEYQRFPEYADQTYYWRIFMASRLGQQTLALHLFEEALDRGYWFAPSTLETDEDLVSLHPLPAFQAMVEICRQRLIEAQTTTRPDLLVVPPEKQGGSLPLLMALHGNWSNARDTQEHWRNITTRGWLLGVPQSSQIIGQHSYVWDDRQKGTHEVCEHLTTLNKVHVIDPERVVVGGFSQGSGLAILLALHQSIKTCGFVVLAPHLSEVELETLPPLLDRQKPMGLRGSIIVGEEDTRLLGIAHKIAEVLRSYDLPCQLEIYPGLEHTYPSDFATCVTKGLAFIDGE</sequence>
<feature type="domain" description="BCE-2095-like N-terminal" evidence="2">
    <location>
        <begin position="18"/>
        <end position="110"/>
    </location>
</feature>
<dbReference type="SUPFAM" id="SSF53474">
    <property type="entry name" value="alpha/beta-Hydrolases"/>
    <property type="match status" value="1"/>
</dbReference>
<protein>
    <submittedName>
        <fullName evidence="3">Alpha/beta hydrolase</fullName>
    </submittedName>
</protein>
<dbReference type="InterPro" id="IPR029058">
    <property type="entry name" value="AB_hydrolase_fold"/>
</dbReference>
<dbReference type="Pfam" id="PF22316">
    <property type="entry name" value="ABhydrolase-like_N"/>
    <property type="match status" value="1"/>
</dbReference>
<accession>A0A5J4KTV0</accession>
<feature type="domain" description="Dienelactone hydrolase" evidence="1">
    <location>
        <begin position="178"/>
        <end position="299"/>
    </location>
</feature>
<dbReference type="InterPro" id="IPR054527">
    <property type="entry name" value="BCE_2095-like_N"/>
</dbReference>
<dbReference type="RefSeq" id="WP_151757715.1">
    <property type="nucleotide sequence ID" value="NZ_BKZW01000002.1"/>
</dbReference>
<keyword evidence="3" id="KW-0378">Hydrolase</keyword>
<evidence type="ECO:0000313" key="4">
    <source>
        <dbReference type="Proteomes" id="UP000326912"/>
    </source>
</evidence>